<proteinExistence type="predicted"/>
<reference evidence="1" key="1">
    <citation type="journal article" date="2014" name="Front. Microbiol.">
        <title>High frequency of phylogenetically diverse reductive dehalogenase-homologous genes in deep subseafloor sedimentary metagenomes.</title>
        <authorList>
            <person name="Kawai M."/>
            <person name="Futagami T."/>
            <person name="Toyoda A."/>
            <person name="Takaki Y."/>
            <person name="Nishi S."/>
            <person name="Hori S."/>
            <person name="Arai W."/>
            <person name="Tsubouchi T."/>
            <person name="Morono Y."/>
            <person name="Uchiyama I."/>
            <person name="Ito T."/>
            <person name="Fujiyama A."/>
            <person name="Inagaki F."/>
            <person name="Takami H."/>
        </authorList>
    </citation>
    <scope>NUCLEOTIDE SEQUENCE</scope>
    <source>
        <strain evidence="1">Expedition CK06-06</strain>
    </source>
</reference>
<name>X0UDH7_9ZZZZ</name>
<dbReference type="EMBL" id="BARS01016062">
    <property type="protein sequence ID" value="GAF97371.1"/>
    <property type="molecule type" value="Genomic_DNA"/>
</dbReference>
<evidence type="ECO:0000313" key="1">
    <source>
        <dbReference type="EMBL" id="GAF97371.1"/>
    </source>
</evidence>
<dbReference type="AlphaFoldDB" id="X0UDH7"/>
<sequence length="108" mass="12496">ILMTLQPWFKGGELRFLSNLTCMDDIIMEFNTFPRGTDDILDTLADQFQNRAWFGRLKPRREDTIGVTAHLTNKEIQTLTQRWLKISPDMPKRDSRLVVHEPGLPAGL</sequence>
<protein>
    <submittedName>
        <fullName evidence="1">Uncharacterized protein</fullName>
    </submittedName>
</protein>
<feature type="non-terminal residue" evidence="1">
    <location>
        <position position="1"/>
    </location>
</feature>
<gene>
    <name evidence="1" type="ORF">S01H1_26498</name>
</gene>
<comment type="caution">
    <text evidence="1">The sequence shown here is derived from an EMBL/GenBank/DDBJ whole genome shotgun (WGS) entry which is preliminary data.</text>
</comment>
<organism evidence="1">
    <name type="scientific">marine sediment metagenome</name>
    <dbReference type="NCBI Taxonomy" id="412755"/>
    <lineage>
        <taxon>unclassified sequences</taxon>
        <taxon>metagenomes</taxon>
        <taxon>ecological metagenomes</taxon>
    </lineage>
</organism>
<accession>X0UDH7</accession>